<proteinExistence type="predicted"/>
<reference evidence="3 4" key="1">
    <citation type="submission" date="2023-08" db="EMBL/GenBank/DDBJ databases">
        <title>Black Yeasts Isolated from many extreme environments.</title>
        <authorList>
            <person name="Coleine C."/>
            <person name="Stajich J.E."/>
            <person name="Selbmann L."/>
        </authorList>
    </citation>
    <scope>NUCLEOTIDE SEQUENCE [LARGE SCALE GENOMIC DNA]</scope>
    <source>
        <strain evidence="3 4">CCFEE 6328</strain>
    </source>
</reference>
<dbReference type="InterPro" id="IPR013792">
    <property type="entry name" value="RNA3'P_cycl/enolpyr_Trfase_a/b"/>
</dbReference>
<dbReference type="PANTHER" id="PTHR11096">
    <property type="entry name" value="RNA 3' TERMINAL PHOSPHATE CYCLASE"/>
    <property type="match status" value="1"/>
</dbReference>
<dbReference type="PANTHER" id="PTHR11096:SF0">
    <property type="entry name" value="RNA 3'-TERMINAL PHOSPHATE CYCLASE"/>
    <property type="match status" value="1"/>
</dbReference>
<dbReference type="InterPro" id="IPR000228">
    <property type="entry name" value="RNA3'_term_phos_cyc"/>
</dbReference>
<dbReference type="Gene3D" id="3.65.10.20">
    <property type="entry name" value="RNA 3'-terminal phosphate cyclase domain"/>
    <property type="match status" value="2"/>
</dbReference>
<organism evidence="3 4">
    <name type="scientific">Exophiala sideris</name>
    <dbReference type="NCBI Taxonomy" id="1016849"/>
    <lineage>
        <taxon>Eukaryota</taxon>
        <taxon>Fungi</taxon>
        <taxon>Dikarya</taxon>
        <taxon>Ascomycota</taxon>
        <taxon>Pezizomycotina</taxon>
        <taxon>Eurotiomycetes</taxon>
        <taxon>Chaetothyriomycetidae</taxon>
        <taxon>Chaetothyriales</taxon>
        <taxon>Herpotrichiellaceae</taxon>
        <taxon>Exophiala</taxon>
    </lineage>
</organism>
<accession>A0ABR0J152</accession>
<dbReference type="Proteomes" id="UP001345691">
    <property type="component" value="Unassembled WGS sequence"/>
</dbReference>
<sequence length="489" mass="53510">MPVHLEHPLRLLAEASSPRTGRRYSNRQHRASSTVWASHNDMVTLDGSTLEGGGQLVRVALSISSICSIPLCVTNIRANRAPQGRESSHHVYASKGKGKHHRNSRKPEGGLKESHLAALNWLADKCNANVQGNEVGCRDVIFRPAKRKGNSPRATYSHVEESPEVIELQKPGSVWLIWQAIFPYIVFRLLDVRSQDNPGGDEDIDSADGPQAQLDLAFRIILRGGTNVPKSPSSEYMQQVFLPLCQKIGLPKVDVVVKKRGWAGSAPDIGEVAITVHTPKDAPQVGEAYSLPPFHLHSPGPITHISMTIIAGSTQTHSLVETALITAIRAVPAFSSPSHPITLHPSSTSSSDERRLYILLVAHTSNGYALGRDYLGSGKNISSENDRRHIVDQAVRQVVHDFARECERGGCVDEFAEDQLVVFQALATGKTSVDADRHYQSGEDMERDMGSLHTRTVRWVCNEMLGTVFDGSGGCEGRLEDNVAMDLRS</sequence>
<dbReference type="EMBL" id="JAVRRF010000025">
    <property type="protein sequence ID" value="KAK5053530.1"/>
    <property type="molecule type" value="Genomic_DNA"/>
</dbReference>
<dbReference type="SUPFAM" id="SSF55205">
    <property type="entry name" value="EPT/RTPC-like"/>
    <property type="match status" value="1"/>
</dbReference>
<comment type="caution">
    <text evidence="3">The sequence shown here is derived from an EMBL/GenBank/DDBJ whole genome shotgun (WGS) entry which is preliminary data.</text>
</comment>
<evidence type="ECO:0000313" key="3">
    <source>
        <dbReference type="EMBL" id="KAK5053530.1"/>
    </source>
</evidence>
<name>A0ABR0J152_9EURO</name>
<evidence type="ECO:0000259" key="2">
    <source>
        <dbReference type="Pfam" id="PF01137"/>
    </source>
</evidence>
<protein>
    <recommendedName>
        <fullName evidence="2">RNA 3'-terminal phosphate cyclase domain-containing protein</fullName>
    </recommendedName>
</protein>
<evidence type="ECO:0000313" key="4">
    <source>
        <dbReference type="Proteomes" id="UP001345691"/>
    </source>
</evidence>
<feature type="domain" description="RNA 3'-terminal phosphate cyclase" evidence="2">
    <location>
        <begin position="102"/>
        <end position="188"/>
    </location>
</feature>
<dbReference type="Pfam" id="PF01137">
    <property type="entry name" value="RTC"/>
    <property type="match status" value="2"/>
</dbReference>
<keyword evidence="4" id="KW-1185">Reference proteome</keyword>
<evidence type="ECO:0000256" key="1">
    <source>
        <dbReference type="SAM" id="MobiDB-lite"/>
    </source>
</evidence>
<gene>
    <name evidence="3" type="ORF">LTR69_009174</name>
</gene>
<feature type="domain" description="RNA 3'-terminal phosphate cyclase" evidence="2">
    <location>
        <begin position="217"/>
        <end position="469"/>
    </location>
</feature>
<dbReference type="InterPro" id="IPR023797">
    <property type="entry name" value="RNA3'_phos_cyclase_dom"/>
</dbReference>
<dbReference type="InterPro" id="IPR037136">
    <property type="entry name" value="RNA3'_phos_cyclase_dom_sf"/>
</dbReference>
<feature type="region of interest" description="Disordered" evidence="1">
    <location>
        <begin position="83"/>
        <end position="110"/>
    </location>
</feature>